<evidence type="ECO:0000313" key="4">
    <source>
        <dbReference type="Proteomes" id="UP000196560"/>
    </source>
</evidence>
<sequence length="151" mass="16743">MHRRKNVRLVLLLTASFASPRKVMEASMVDYLIVGAALALAVFILVRQAMRIGRGGGCGCEGGGARSVRQRRRRVRHIDAKRYPYALELQVSGMHCENCARRIEDALQSLDVIAKAELPSTVIVRSKHPVDKEACSKAVRKAGYEVIETQL</sequence>
<dbReference type="Gene3D" id="3.30.70.100">
    <property type="match status" value="1"/>
</dbReference>
<organism evidence="3 4">
    <name type="scientific">Enorma massiliensis</name>
    <dbReference type="NCBI Taxonomy" id="1472761"/>
    <lineage>
        <taxon>Bacteria</taxon>
        <taxon>Bacillati</taxon>
        <taxon>Actinomycetota</taxon>
        <taxon>Coriobacteriia</taxon>
        <taxon>Coriobacteriales</taxon>
        <taxon>Coriobacteriaceae</taxon>
        <taxon>Enorma</taxon>
    </lineage>
</organism>
<dbReference type="Pfam" id="PF00403">
    <property type="entry name" value="HMA"/>
    <property type="match status" value="1"/>
</dbReference>
<keyword evidence="1" id="KW-1133">Transmembrane helix</keyword>
<dbReference type="PROSITE" id="PS50846">
    <property type="entry name" value="HMA_2"/>
    <property type="match status" value="1"/>
</dbReference>
<dbReference type="STRING" id="1118060.GCA_000311845_01262"/>
<dbReference type="GO" id="GO:0046872">
    <property type="term" value="F:metal ion binding"/>
    <property type="evidence" value="ECO:0007669"/>
    <property type="project" value="InterPro"/>
</dbReference>
<reference evidence="4" key="1">
    <citation type="submission" date="2017-04" db="EMBL/GenBank/DDBJ databases">
        <title>Function of individual gut microbiota members based on whole genome sequencing of pure cultures obtained from chicken caecum.</title>
        <authorList>
            <person name="Medvecky M."/>
            <person name="Cejkova D."/>
            <person name="Polansky O."/>
            <person name="Karasova D."/>
            <person name="Kubasova T."/>
            <person name="Cizek A."/>
            <person name="Rychlik I."/>
        </authorList>
    </citation>
    <scope>NUCLEOTIDE SEQUENCE [LARGE SCALE GENOMIC DNA]</scope>
    <source>
        <strain evidence="4">An70</strain>
    </source>
</reference>
<gene>
    <name evidence="3" type="ORF">B5G21_03320</name>
</gene>
<accession>A0A1Y3UED4</accession>
<evidence type="ECO:0000256" key="1">
    <source>
        <dbReference type="SAM" id="Phobius"/>
    </source>
</evidence>
<dbReference type="EMBL" id="NFHO01000003">
    <property type="protein sequence ID" value="OUN43730.1"/>
    <property type="molecule type" value="Genomic_DNA"/>
</dbReference>
<comment type="caution">
    <text evidence="3">The sequence shown here is derived from an EMBL/GenBank/DDBJ whole genome shotgun (WGS) entry which is preliminary data.</text>
</comment>
<evidence type="ECO:0000259" key="2">
    <source>
        <dbReference type="PROSITE" id="PS50846"/>
    </source>
</evidence>
<dbReference type="CDD" id="cd00371">
    <property type="entry name" value="HMA"/>
    <property type="match status" value="1"/>
</dbReference>
<dbReference type="SUPFAM" id="SSF55008">
    <property type="entry name" value="HMA, heavy metal-associated domain"/>
    <property type="match status" value="1"/>
</dbReference>
<dbReference type="InterPro" id="IPR036163">
    <property type="entry name" value="HMA_dom_sf"/>
</dbReference>
<dbReference type="AlphaFoldDB" id="A0A1Y3UED4"/>
<dbReference type="Proteomes" id="UP000196560">
    <property type="component" value="Unassembled WGS sequence"/>
</dbReference>
<proteinExistence type="predicted"/>
<protein>
    <recommendedName>
        <fullName evidence="2">HMA domain-containing protein</fullName>
    </recommendedName>
</protein>
<dbReference type="InterPro" id="IPR006121">
    <property type="entry name" value="HMA_dom"/>
</dbReference>
<evidence type="ECO:0000313" key="3">
    <source>
        <dbReference type="EMBL" id="OUN43730.1"/>
    </source>
</evidence>
<name>A0A1Y3UED4_9ACTN</name>
<feature type="transmembrane region" description="Helical" evidence="1">
    <location>
        <begin position="28"/>
        <end position="46"/>
    </location>
</feature>
<keyword evidence="4" id="KW-1185">Reference proteome</keyword>
<keyword evidence="1" id="KW-0812">Transmembrane</keyword>
<feature type="domain" description="HMA" evidence="2">
    <location>
        <begin position="85"/>
        <end position="147"/>
    </location>
</feature>
<keyword evidence="1" id="KW-0472">Membrane</keyword>